<dbReference type="CDD" id="cd00860">
    <property type="entry name" value="ThrRS_anticodon"/>
    <property type="match status" value="1"/>
</dbReference>
<dbReference type="EC" id="6.1.1.3" evidence="13"/>
<keyword evidence="2 13" id="KW-0963">Cytoplasm</keyword>
<dbReference type="InterPro" id="IPR004095">
    <property type="entry name" value="TGS"/>
</dbReference>
<feature type="binding site" evidence="13">
    <location>
        <position position="387"/>
    </location>
    <ligand>
        <name>Zn(2+)</name>
        <dbReference type="ChEBI" id="CHEBI:29105"/>
        <note>catalytic</note>
    </ligand>
</feature>
<keyword evidence="4 13" id="KW-0436">Ligase</keyword>
<evidence type="ECO:0000256" key="13">
    <source>
        <dbReference type="HAMAP-Rule" id="MF_00184"/>
    </source>
</evidence>
<dbReference type="AlphaFoldDB" id="A0A6G8F3H4"/>
<feature type="binding site" evidence="13">
    <location>
        <position position="336"/>
    </location>
    <ligand>
        <name>Zn(2+)</name>
        <dbReference type="ChEBI" id="CHEBI:29105"/>
        <note>catalytic</note>
    </ligand>
</feature>
<dbReference type="InterPro" id="IPR045864">
    <property type="entry name" value="aa-tRNA-synth_II/BPL/LPL"/>
</dbReference>
<comment type="subcellular location">
    <subcellularLocation>
        <location evidence="13">Cytoplasm</location>
    </subcellularLocation>
</comment>
<dbReference type="InterPro" id="IPR004154">
    <property type="entry name" value="Anticodon-bd"/>
</dbReference>
<dbReference type="Gene3D" id="3.30.54.20">
    <property type="match status" value="1"/>
</dbReference>
<dbReference type="PROSITE" id="PS50862">
    <property type="entry name" value="AA_TRNA_LIGASE_II"/>
    <property type="match status" value="1"/>
</dbReference>
<organism evidence="16">
    <name type="scientific">uncultured Alphaproteobacteria bacterium</name>
    <dbReference type="NCBI Taxonomy" id="91750"/>
    <lineage>
        <taxon>Bacteria</taxon>
        <taxon>Pseudomonadati</taxon>
        <taxon>Pseudomonadota</taxon>
        <taxon>Alphaproteobacteria</taxon>
        <taxon>environmental samples</taxon>
    </lineage>
</organism>
<name>A0A6G8F3H4_9PROT</name>
<dbReference type="Gene3D" id="3.10.20.30">
    <property type="match status" value="1"/>
</dbReference>
<proteinExistence type="inferred from homology"/>
<dbReference type="GO" id="GO:0004829">
    <property type="term" value="F:threonine-tRNA ligase activity"/>
    <property type="evidence" value="ECO:0007669"/>
    <property type="project" value="UniProtKB-UniRule"/>
</dbReference>
<comment type="similarity">
    <text evidence="1 13">Belongs to the class-II aminoacyl-tRNA synthetase family.</text>
</comment>
<keyword evidence="8 13" id="KW-0067">ATP-binding</keyword>
<dbReference type="InterPro" id="IPR036621">
    <property type="entry name" value="Anticodon-bd_dom_sf"/>
</dbReference>
<protein>
    <recommendedName>
        <fullName evidence="13">Threonine--tRNA ligase</fullName>
        <ecNumber evidence="13">6.1.1.3</ecNumber>
    </recommendedName>
    <alternativeName>
        <fullName evidence="13">Threonyl-tRNA synthetase</fullName>
        <shortName evidence="13">ThrRS</shortName>
    </alternativeName>
</protein>
<dbReference type="Pfam" id="PF07973">
    <property type="entry name" value="tRNA_SAD"/>
    <property type="match status" value="1"/>
</dbReference>
<dbReference type="InterPro" id="IPR012947">
    <property type="entry name" value="tRNA_SAD"/>
</dbReference>
<comment type="caution">
    <text evidence="13">Lacks conserved residue(s) required for the propagation of feature annotation.</text>
</comment>
<evidence type="ECO:0000256" key="2">
    <source>
        <dbReference type="ARBA" id="ARBA00022490"/>
    </source>
</evidence>
<keyword evidence="5 13" id="KW-0479">Metal-binding</keyword>
<dbReference type="InterPro" id="IPR047246">
    <property type="entry name" value="ThrRS_anticodon"/>
</dbReference>
<dbReference type="InterPro" id="IPR018163">
    <property type="entry name" value="Thr/Ala-tRNA-synth_IIc_edit"/>
</dbReference>
<evidence type="ECO:0000259" key="15">
    <source>
        <dbReference type="PROSITE" id="PS51880"/>
    </source>
</evidence>
<dbReference type="InterPro" id="IPR012675">
    <property type="entry name" value="Beta-grasp_dom_sf"/>
</dbReference>
<dbReference type="FunFam" id="3.30.980.10:FF:000005">
    <property type="entry name" value="Threonyl-tRNA synthetase, mitochondrial"/>
    <property type="match status" value="1"/>
</dbReference>
<keyword evidence="10 13" id="KW-0648">Protein biosynthesis</keyword>
<dbReference type="FunFam" id="3.30.930.10:FF:000002">
    <property type="entry name" value="Threonine--tRNA ligase"/>
    <property type="match status" value="1"/>
</dbReference>
<dbReference type="InterPro" id="IPR002320">
    <property type="entry name" value="Thr-tRNA-ligase_IIa"/>
</dbReference>
<accession>A0A6G8F3H4</accession>
<keyword evidence="9 13" id="KW-0694">RNA-binding</keyword>
<dbReference type="InterPro" id="IPR012676">
    <property type="entry name" value="TGS-like"/>
</dbReference>
<dbReference type="InterPro" id="IPR006195">
    <property type="entry name" value="aa-tRNA-synth_II"/>
</dbReference>
<evidence type="ECO:0000256" key="11">
    <source>
        <dbReference type="ARBA" id="ARBA00023146"/>
    </source>
</evidence>
<dbReference type="PANTHER" id="PTHR11451">
    <property type="entry name" value="THREONINE-TRNA LIGASE"/>
    <property type="match status" value="1"/>
</dbReference>
<dbReference type="CDD" id="cd00771">
    <property type="entry name" value="ThrRS_core"/>
    <property type="match status" value="1"/>
</dbReference>
<dbReference type="PANTHER" id="PTHR11451:SF44">
    <property type="entry name" value="THREONINE--TRNA LIGASE, CHLOROPLASTIC_MITOCHONDRIAL 2"/>
    <property type="match status" value="1"/>
</dbReference>
<dbReference type="SUPFAM" id="SSF81271">
    <property type="entry name" value="TGS-like"/>
    <property type="match status" value="1"/>
</dbReference>
<sequence length="643" mass="73310">MVAIKLPDGSVMDFEGSVSGREIAEKISAGLAKNALAVKVNDKLQDLDTTITTDATVTVITAKDKEGLEIIRHSCSHVMAEAVKELWPDVQVTIGPAIENGFYYDFSRKEPFTTEDFEKIENKMHEIVKRDEKISRKVMPRDEAIAYFKSINEHYKVELIEDLPEDATISLYSQGNFTDLCRGPHVPSTGKIGDAFKLTKVAGAYWRGDSSKEMLQRIYATAWADKKDLKAYLTMLEEAAKRDHRKLGREMDLFHFEPEYAPGAVFWHDKGYRIYRKLIEYMRNRQEHNGYVEVATPRIMDRCLWETSGHWDKYGAHNYSGKTEDGKMFCVKPMNCPGGLLVYKQGIKSYRDLPLRMAEFGMVNRYEASGSLMGLMRVREFTQDDAHIFCTPEQMEEECITTLKLILDIYKDFGFEDVKIYLSTRPDSVYRIGSDEIWDLCENALANALTSHGYKFEINAGEGAFYGPKLEFILRDAIGREWQCGTIQVDMNLPQRFDISYIGEDGEKHQPVMLHRALFGSIERFLGILIEHHAGKLPLWLSPEQVVVSPIVSEFDGYAEEVTKKLRAAGLNAKSDLRNEKINYKVREHSLAKIPVIAVVGAKEKENETVTVRRLGSEKQEVMKVEDFIAALVEEAKMPHINE</sequence>
<dbReference type="InterPro" id="IPR002314">
    <property type="entry name" value="aa-tRNA-synt_IIb"/>
</dbReference>
<dbReference type="InterPro" id="IPR033728">
    <property type="entry name" value="ThrRS_core"/>
</dbReference>
<evidence type="ECO:0000259" key="14">
    <source>
        <dbReference type="PROSITE" id="PS50862"/>
    </source>
</evidence>
<feature type="domain" description="TGS" evidence="15">
    <location>
        <begin position="1"/>
        <end position="61"/>
    </location>
</feature>
<feature type="binding site" evidence="13">
    <location>
        <position position="515"/>
    </location>
    <ligand>
        <name>Zn(2+)</name>
        <dbReference type="ChEBI" id="CHEBI:29105"/>
        <note>catalytic</note>
    </ligand>
</feature>
<reference evidence="16" key="1">
    <citation type="journal article" date="2020" name="J. ISSAAS">
        <title>Lactobacilli and other gastrointestinal microbiota of Peromyscus leucopus, reservoir host for agents of Lyme disease and other zoonoses in North America.</title>
        <authorList>
            <person name="Milovic A."/>
            <person name="Bassam K."/>
            <person name="Shao H."/>
            <person name="Chatzistamou I."/>
            <person name="Tufts D.M."/>
            <person name="Diuk-Wasser M."/>
            <person name="Barbour A.G."/>
        </authorList>
    </citation>
    <scope>NUCLEOTIDE SEQUENCE</scope>
    <source>
        <strain evidence="16">LL90</strain>
    </source>
</reference>
<evidence type="ECO:0000256" key="12">
    <source>
        <dbReference type="ARBA" id="ARBA00049515"/>
    </source>
</evidence>
<keyword evidence="6 13" id="KW-0547">Nucleotide-binding</keyword>
<dbReference type="FunFam" id="3.10.20.30:FF:000005">
    <property type="entry name" value="Threonine--tRNA ligase"/>
    <property type="match status" value="1"/>
</dbReference>
<dbReference type="SUPFAM" id="SSF52954">
    <property type="entry name" value="Class II aaRS ABD-related"/>
    <property type="match status" value="1"/>
</dbReference>
<keyword evidence="7 13" id="KW-0862">Zinc</keyword>
<dbReference type="NCBIfam" id="TIGR00418">
    <property type="entry name" value="thrS"/>
    <property type="match status" value="1"/>
</dbReference>
<dbReference type="GO" id="GO:0006435">
    <property type="term" value="P:threonyl-tRNA aminoacylation"/>
    <property type="evidence" value="ECO:0007669"/>
    <property type="project" value="UniProtKB-UniRule"/>
</dbReference>
<dbReference type="SUPFAM" id="SSF55186">
    <property type="entry name" value="ThrRS/AlaRS common domain"/>
    <property type="match status" value="1"/>
</dbReference>
<feature type="domain" description="Aminoacyl-transfer RNA synthetases class-II family profile" evidence="14">
    <location>
        <begin position="243"/>
        <end position="538"/>
    </location>
</feature>
<dbReference type="CDD" id="cd01667">
    <property type="entry name" value="TGS_ThrRS"/>
    <property type="match status" value="1"/>
</dbReference>
<dbReference type="GO" id="GO:0005737">
    <property type="term" value="C:cytoplasm"/>
    <property type="evidence" value="ECO:0007669"/>
    <property type="project" value="UniProtKB-SubCell"/>
</dbReference>
<keyword evidence="11 13" id="KW-0030">Aminoacyl-tRNA synthetase</keyword>
<comment type="catalytic activity">
    <reaction evidence="12 13">
        <text>tRNA(Thr) + L-threonine + ATP = L-threonyl-tRNA(Thr) + AMP + diphosphate + H(+)</text>
        <dbReference type="Rhea" id="RHEA:24624"/>
        <dbReference type="Rhea" id="RHEA-COMP:9670"/>
        <dbReference type="Rhea" id="RHEA-COMP:9704"/>
        <dbReference type="ChEBI" id="CHEBI:15378"/>
        <dbReference type="ChEBI" id="CHEBI:30616"/>
        <dbReference type="ChEBI" id="CHEBI:33019"/>
        <dbReference type="ChEBI" id="CHEBI:57926"/>
        <dbReference type="ChEBI" id="CHEBI:78442"/>
        <dbReference type="ChEBI" id="CHEBI:78534"/>
        <dbReference type="ChEBI" id="CHEBI:456215"/>
        <dbReference type="EC" id="6.1.1.3"/>
    </reaction>
</comment>
<evidence type="ECO:0000256" key="4">
    <source>
        <dbReference type="ARBA" id="ARBA00022598"/>
    </source>
</evidence>
<dbReference type="Gene3D" id="3.40.50.800">
    <property type="entry name" value="Anticodon-binding domain"/>
    <property type="match status" value="1"/>
</dbReference>
<dbReference type="SUPFAM" id="SSF55681">
    <property type="entry name" value="Class II aaRS and biotin synthetases"/>
    <property type="match status" value="1"/>
</dbReference>
<dbReference type="GO" id="GO:0046872">
    <property type="term" value="F:metal ion binding"/>
    <property type="evidence" value="ECO:0007669"/>
    <property type="project" value="UniProtKB-KW"/>
</dbReference>
<dbReference type="EMBL" id="MN990731">
    <property type="protein sequence ID" value="QIM10621.1"/>
    <property type="molecule type" value="Genomic_DNA"/>
</dbReference>
<evidence type="ECO:0000256" key="1">
    <source>
        <dbReference type="ARBA" id="ARBA00008226"/>
    </source>
</evidence>
<dbReference type="GO" id="GO:0005524">
    <property type="term" value="F:ATP binding"/>
    <property type="evidence" value="ECO:0007669"/>
    <property type="project" value="UniProtKB-UniRule"/>
</dbReference>
<comment type="cofactor">
    <cofactor evidence="13">
        <name>Zn(2+)</name>
        <dbReference type="ChEBI" id="CHEBI:29105"/>
    </cofactor>
    <text evidence="13">Binds 1 zinc ion per subunit.</text>
</comment>
<evidence type="ECO:0000256" key="10">
    <source>
        <dbReference type="ARBA" id="ARBA00022917"/>
    </source>
</evidence>
<comment type="subunit">
    <text evidence="13">Homodimer.</text>
</comment>
<dbReference type="GO" id="GO:0000049">
    <property type="term" value="F:tRNA binding"/>
    <property type="evidence" value="ECO:0007669"/>
    <property type="project" value="UniProtKB-KW"/>
</dbReference>
<dbReference type="PRINTS" id="PR01047">
    <property type="entry name" value="TRNASYNTHTHR"/>
</dbReference>
<dbReference type="Pfam" id="PF00587">
    <property type="entry name" value="tRNA-synt_2b"/>
    <property type="match status" value="1"/>
</dbReference>
<dbReference type="FunFam" id="3.40.50.800:FF:000001">
    <property type="entry name" value="Threonine--tRNA ligase"/>
    <property type="match status" value="1"/>
</dbReference>
<dbReference type="FunFam" id="3.30.54.20:FF:000002">
    <property type="entry name" value="Threonine--tRNA ligase"/>
    <property type="match status" value="1"/>
</dbReference>
<evidence type="ECO:0000256" key="8">
    <source>
        <dbReference type="ARBA" id="ARBA00022840"/>
    </source>
</evidence>
<dbReference type="HAMAP" id="MF_00184">
    <property type="entry name" value="Thr_tRNA_synth"/>
    <property type="match status" value="1"/>
</dbReference>
<evidence type="ECO:0000256" key="5">
    <source>
        <dbReference type="ARBA" id="ARBA00022723"/>
    </source>
</evidence>
<evidence type="ECO:0000256" key="9">
    <source>
        <dbReference type="ARBA" id="ARBA00022884"/>
    </source>
</evidence>
<evidence type="ECO:0000313" key="16">
    <source>
        <dbReference type="EMBL" id="QIM10621.1"/>
    </source>
</evidence>
<dbReference type="PROSITE" id="PS51880">
    <property type="entry name" value="TGS"/>
    <property type="match status" value="1"/>
</dbReference>
<gene>
    <name evidence="13 16" type="primary">thrS</name>
    <name evidence="16" type="ORF">PlAlph_5130</name>
</gene>
<dbReference type="Gene3D" id="3.30.980.10">
    <property type="entry name" value="Threonyl-trna Synthetase, Chain A, domain 2"/>
    <property type="match status" value="1"/>
</dbReference>
<dbReference type="Gene3D" id="3.30.930.10">
    <property type="entry name" value="Bira Bifunctional Protein, Domain 2"/>
    <property type="match status" value="1"/>
</dbReference>
<dbReference type="Pfam" id="PF03129">
    <property type="entry name" value="HGTP_anticodon"/>
    <property type="match status" value="1"/>
</dbReference>
<evidence type="ECO:0000256" key="7">
    <source>
        <dbReference type="ARBA" id="ARBA00022833"/>
    </source>
</evidence>
<evidence type="ECO:0000256" key="6">
    <source>
        <dbReference type="ARBA" id="ARBA00022741"/>
    </source>
</evidence>
<keyword evidence="3 13" id="KW-0820">tRNA-binding</keyword>
<evidence type="ECO:0000256" key="3">
    <source>
        <dbReference type="ARBA" id="ARBA00022555"/>
    </source>
</evidence>
<dbReference type="Pfam" id="PF02824">
    <property type="entry name" value="TGS"/>
    <property type="match status" value="1"/>
</dbReference>
<dbReference type="SMART" id="SM00863">
    <property type="entry name" value="tRNA_SAD"/>
    <property type="match status" value="1"/>
</dbReference>